<feature type="non-terminal residue" evidence="4">
    <location>
        <position position="1"/>
    </location>
</feature>
<evidence type="ECO:0000256" key="3">
    <source>
        <dbReference type="ARBA" id="ARBA00023172"/>
    </source>
</evidence>
<sequence length="96" mass="10817">KSQVSEMAKGLNEQVLEFCNRSLAKSVYPVLWTDSLYEKVRINGRIVSMAVLVVCGVDENGHRDIIAVEPMAEESEDSYRIVFENLKERGMPTPSL</sequence>
<dbReference type="GO" id="GO:0003677">
    <property type="term" value="F:DNA binding"/>
    <property type="evidence" value="ECO:0007669"/>
    <property type="project" value="UniProtKB-KW"/>
</dbReference>
<dbReference type="Pfam" id="PF00872">
    <property type="entry name" value="Transposase_mut"/>
    <property type="match status" value="1"/>
</dbReference>
<keyword evidence="2" id="KW-0238">DNA-binding</keyword>
<gene>
    <name evidence="4" type="ORF">EVA_20930</name>
</gene>
<organism evidence="4">
    <name type="scientific">gut metagenome</name>
    <dbReference type="NCBI Taxonomy" id="749906"/>
    <lineage>
        <taxon>unclassified sequences</taxon>
        <taxon>metagenomes</taxon>
        <taxon>organismal metagenomes</taxon>
    </lineage>
</organism>
<dbReference type="PANTHER" id="PTHR33217">
    <property type="entry name" value="TRANSPOSASE FOR INSERTION SEQUENCE ELEMENT IS1081"/>
    <property type="match status" value="1"/>
</dbReference>
<evidence type="ECO:0000313" key="4">
    <source>
        <dbReference type="EMBL" id="EJW90963.1"/>
    </source>
</evidence>
<keyword evidence="3" id="KW-0233">DNA recombination</keyword>
<dbReference type="InterPro" id="IPR001207">
    <property type="entry name" value="Transposase_mutator"/>
</dbReference>
<name>J9F946_9ZZZZ</name>
<protein>
    <submittedName>
        <fullName evidence="4">Transposase, mutator type</fullName>
    </submittedName>
</protein>
<reference evidence="4" key="1">
    <citation type="journal article" date="2012" name="PLoS ONE">
        <title>Gene sets for utilization of primary and secondary nutrition supplies in the distal gut of endangered iberian lynx.</title>
        <authorList>
            <person name="Alcaide M."/>
            <person name="Messina E."/>
            <person name="Richter M."/>
            <person name="Bargiela R."/>
            <person name="Peplies J."/>
            <person name="Huws S.A."/>
            <person name="Newbold C.J."/>
            <person name="Golyshin P.N."/>
            <person name="Simon M.A."/>
            <person name="Lopez G."/>
            <person name="Yakimov M.M."/>
            <person name="Ferrer M."/>
        </authorList>
    </citation>
    <scope>NUCLEOTIDE SEQUENCE</scope>
</reference>
<dbReference type="GO" id="GO:0006313">
    <property type="term" value="P:DNA transposition"/>
    <property type="evidence" value="ECO:0007669"/>
    <property type="project" value="InterPro"/>
</dbReference>
<dbReference type="PANTHER" id="PTHR33217:SF7">
    <property type="entry name" value="TRANSPOSASE FOR INSERTION SEQUENCE ELEMENT IS1081"/>
    <property type="match status" value="1"/>
</dbReference>
<evidence type="ECO:0000256" key="1">
    <source>
        <dbReference type="ARBA" id="ARBA00022578"/>
    </source>
</evidence>
<keyword evidence="1" id="KW-0815">Transposition</keyword>
<proteinExistence type="predicted"/>
<evidence type="ECO:0000256" key="2">
    <source>
        <dbReference type="ARBA" id="ARBA00023125"/>
    </source>
</evidence>
<dbReference type="AlphaFoldDB" id="J9F946"/>
<dbReference type="GO" id="GO:0004803">
    <property type="term" value="F:transposase activity"/>
    <property type="evidence" value="ECO:0007669"/>
    <property type="project" value="InterPro"/>
</dbReference>
<comment type="caution">
    <text evidence="4">The sequence shown here is derived from an EMBL/GenBank/DDBJ whole genome shotgun (WGS) entry which is preliminary data.</text>
</comment>
<dbReference type="EMBL" id="AMCI01008495">
    <property type="protein sequence ID" value="EJW90963.1"/>
    <property type="molecule type" value="Genomic_DNA"/>
</dbReference>
<accession>J9F946</accession>